<reference evidence="8 9" key="1">
    <citation type="submission" date="2019-04" db="EMBL/GenBank/DDBJ databases">
        <title>Annotation for the trematode Fasciola gigantica.</title>
        <authorList>
            <person name="Choi Y.-J."/>
        </authorList>
    </citation>
    <scope>NUCLEOTIDE SEQUENCE [LARGE SCALE GENOMIC DNA]</scope>
    <source>
        <strain evidence="8">Uganda_cow_1</strain>
    </source>
</reference>
<dbReference type="GO" id="GO:0051321">
    <property type="term" value="P:meiotic cell cycle"/>
    <property type="evidence" value="ECO:0007669"/>
    <property type="project" value="UniProtKB-KW"/>
</dbReference>
<dbReference type="InterPro" id="IPR013083">
    <property type="entry name" value="Znf_RING/FYVE/PHD"/>
</dbReference>
<feature type="domain" description="HORMA" evidence="7">
    <location>
        <begin position="26"/>
        <end position="243"/>
    </location>
</feature>
<dbReference type="Gene3D" id="3.30.900.10">
    <property type="entry name" value="HORMA domain"/>
    <property type="match status" value="1"/>
</dbReference>
<sequence length="546" mass="61193">MATAVAAKEIVGSWSRLFPTELGTEVYSLVFVKKLFAVAVSYVLYLRRLFPENAFFDKQLEGVRLKILREDVKFPSSSKVVYWLRGCFDAIDRQFLKSAIITLYSQDQSDGISKTDYEDCKIIESYSFKLTYANSSISLQVLSTNEESSSSTFKLSNGSNEDIKRATINLLGTIRSACSKLRRIPENLFMTMRLQYFEETTPEDYIPPGFRAADDITFLFDGNPVNLRIGNVQTAFHSIKMNIQTNSEFLSNFKGISLNVDNNIELSQQSVDLDEEVAGVQTQSKSALEDELSSSLRQQSLQSETDQSEMYDVRCPCGVNKDDGVMILCDGCGMWQHAVCFRILEEKDVPSSHICELCCVSKPNLLLDGGLTDITLQGITKENRKSQCLLRRAVLLCASLDSVSPSLIAKNLEVDYTTARGIFNRLVKEGALKDAGPKRGEKLVQKEFLETVVFGRVFQTDSKQLGEVLESRDANQSPKNSNTPTTSHPSATMRRTPRRKLETPCESFLESQLDCRESQAPEDSPVQVKRRKRSGIANTPIPVVHK</sequence>
<evidence type="ECO:0000256" key="2">
    <source>
        <dbReference type="ARBA" id="ARBA00004286"/>
    </source>
</evidence>
<gene>
    <name evidence="8" type="ORF">FGIG_01587</name>
</gene>
<dbReference type="InterPro" id="IPR051294">
    <property type="entry name" value="HORMA_MeioticProgression"/>
</dbReference>
<dbReference type="PANTHER" id="PTHR48225">
    <property type="entry name" value="HORMA DOMAIN-CONTAINING PROTEIN 1"/>
    <property type="match status" value="1"/>
</dbReference>
<keyword evidence="4" id="KW-0539">Nucleus</keyword>
<evidence type="ECO:0000256" key="6">
    <source>
        <dbReference type="SAM" id="MobiDB-lite"/>
    </source>
</evidence>
<dbReference type="Pfam" id="PF02301">
    <property type="entry name" value="HORMA"/>
    <property type="match status" value="1"/>
</dbReference>
<keyword evidence="9" id="KW-1185">Reference proteome</keyword>
<dbReference type="Proteomes" id="UP000316759">
    <property type="component" value="Unassembled WGS sequence"/>
</dbReference>
<dbReference type="PANTHER" id="PTHR48225:SF7">
    <property type="entry name" value="MEIOSIS-SPECIFIC PROTEIN HOP1"/>
    <property type="match status" value="1"/>
</dbReference>
<evidence type="ECO:0000259" key="7">
    <source>
        <dbReference type="PROSITE" id="PS50815"/>
    </source>
</evidence>
<dbReference type="GO" id="GO:0005694">
    <property type="term" value="C:chromosome"/>
    <property type="evidence" value="ECO:0007669"/>
    <property type="project" value="UniProtKB-SubCell"/>
</dbReference>
<keyword evidence="3" id="KW-0158">Chromosome</keyword>
<comment type="subcellular location">
    <subcellularLocation>
        <location evidence="2">Chromosome</location>
    </subcellularLocation>
    <subcellularLocation>
        <location evidence="1">Nucleus</location>
    </subcellularLocation>
</comment>
<feature type="compositionally biased region" description="Low complexity" evidence="6">
    <location>
        <begin position="293"/>
        <end position="303"/>
    </location>
</feature>
<dbReference type="Gene3D" id="3.30.40.10">
    <property type="entry name" value="Zinc/RING finger domain, C3HC4 (zinc finger)"/>
    <property type="match status" value="1"/>
</dbReference>
<dbReference type="InterPro" id="IPR011011">
    <property type="entry name" value="Znf_FYVE_PHD"/>
</dbReference>
<dbReference type="OrthoDB" id="1928087at2759"/>
<name>A0A504YP75_FASGI</name>
<feature type="region of interest" description="Disordered" evidence="6">
    <location>
        <begin position="284"/>
        <end position="305"/>
    </location>
</feature>
<dbReference type="SUPFAM" id="SSF56019">
    <property type="entry name" value="The spindle assembly checkpoint protein mad2"/>
    <property type="match status" value="1"/>
</dbReference>
<evidence type="ECO:0000256" key="4">
    <source>
        <dbReference type="ARBA" id="ARBA00023242"/>
    </source>
</evidence>
<dbReference type="PROSITE" id="PS50815">
    <property type="entry name" value="HORMA"/>
    <property type="match status" value="1"/>
</dbReference>
<feature type="region of interest" description="Disordered" evidence="6">
    <location>
        <begin position="470"/>
        <end position="546"/>
    </location>
</feature>
<accession>A0A504YP75</accession>
<dbReference type="EMBL" id="SUNJ01010288">
    <property type="protein sequence ID" value="TPP59748.1"/>
    <property type="molecule type" value="Genomic_DNA"/>
</dbReference>
<organism evidence="8 9">
    <name type="scientific">Fasciola gigantica</name>
    <name type="common">Giant liver fluke</name>
    <dbReference type="NCBI Taxonomy" id="46835"/>
    <lineage>
        <taxon>Eukaryota</taxon>
        <taxon>Metazoa</taxon>
        <taxon>Spiralia</taxon>
        <taxon>Lophotrochozoa</taxon>
        <taxon>Platyhelminthes</taxon>
        <taxon>Trematoda</taxon>
        <taxon>Digenea</taxon>
        <taxon>Plagiorchiida</taxon>
        <taxon>Echinostomata</taxon>
        <taxon>Echinostomatoidea</taxon>
        <taxon>Fasciolidae</taxon>
        <taxon>Fasciola</taxon>
    </lineage>
</organism>
<dbReference type="InterPro" id="IPR003511">
    <property type="entry name" value="HORMA_dom"/>
</dbReference>
<evidence type="ECO:0000256" key="3">
    <source>
        <dbReference type="ARBA" id="ARBA00022454"/>
    </source>
</evidence>
<dbReference type="Pfam" id="PF20826">
    <property type="entry name" value="PHD_5"/>
    <property type="match status" value="1"/>
</dbReference>
<evidence type="ECO:0000313" key="8">
    <source>
        <dbReference type="EMBL" id="TPP59748.1"/>
    </source>
</evidence>
<dbReference type="GO" id="GO:0005634">
    <property type="term" value="C:nucleus"/>
    <property type="evidence" value="ECO:0007669"/>
    <property type="project" value="UniProtKB-SubCell"/>
</dbReference>
<feature type="compositionally biased region" description="Polar residues" evidence="6">
    <location>
        <begin position="474"/>
        <end position="490"/>
    </location>
</feature>
<dbReference type="STRING" id="46835.A0A504YP75"/>
<protein>
    <submittedName>
        <fullName evidence="8">HORMA domain-containing protein 2</fullName>
    </submittedName>
</protein>
<evidence type="ECO:0000256" key="5">
    <source>
        <dbReference type="ARBA" id="ARBA00023254"/>
    </source>
</evidence>
<dbReference type="InterPro" id="IPR036570">
    <property type="entry name" value="HORMA_dom_sf"/>
</dbReference>
<proteinExistence type="predicted"/>
<dbReference type="SUPFAM" id="SSF57903">
    <property type="entry name" value="FYVE/PHD zinc finger"/>
    <property type="match status" value="1"/>
</dbReference>
<comment type="caution">
    <text evidence="8">The sequence shown here is derived from an EMBL/GenBank/DDBJ whole genome shotgun (WGS) entry which is preliminary data.</text>
</comment>
<dbReference type="AlphaFoldDB" id="A0A504YP75"/>
<keyword evidence="5" id="KW-0469">Meiosis</keyword>
<evidence type="ECO:0000313" key="9">
    <source>
        <dbReference type="Proteomes" id="UP000316759"/>
    </source>
</evidence>
<evidence type="ECO:0000256" key="1">
    <source>
        <dbReference type="ARBA" id="ARBA00004123"/>
    </source>
</evidence>